<proteinExistence type="predicted"/>
<dbReference type="Proteomes" id="UP000176665">
    <property type="component" value="Unassembled WGS sequence"/>
</dbReference>
<name>A0A1F5YPN0_9BACT</name>
<feature type="region of interest" description="Disordered" evidence="1">
    <location>
        <begin position="112"/>
        <end position="159"/>
    </location>
</feature>
<dbReference type="EMBL" id="MFJA01000077">
    <property type="protein sequence ID" value="OGG02086.1"/>
    <property type="molecule type" value="Genomic_DNA"/>
</dbReference>
<gene>
    <name evidence="3" type="ORF">A2W14_04185</name>
</gene>
<sequence>MTHFDPIVKRLFLWLYNKSMDPNLTKLGISPQSASSPPIAGSSFPSNQPPPPINSVPDPVGISGNPSTLPWETSPANIPPASSPAMPSFLSPTAPVQTVSTPLHEHAYPTTVVSPSTVAPPNFSPNLSPPQDPPSGSSPNQPDYNSPPPEEPPSSVTLGKSKNQKFPLLFATFLIIITVTGFSGSYLYFRMTGRATQKQTNIPQITPPKTETQTDELNKENSKSATASSEYKNPFDTTTYENPFSNESTFANPFGEDETDIAQTPYENPFDNLE</sequence>
<feature type="compositionally biased region" description="Low complexity" evidence="1">
    <location>
        <begin position="83"/>
        <end position="92"/>
    </location>
</feature>
<feature type="transmembrane region" description="Helical" evidence="2">
    <location>
        <begin position="168"/>
        <end position="189"/>
    </location>
</feature>
<dbReference type="STRING" id="1798371.A2W14_04185"/>
<evidence type="ECO:0000256" key="2">
    <source>
        <dbReference type="SAM" id="Phobius"/>
    </source>
</evidence>
<feature type="compositionally biased region" description="Polar residues" evidence="1">
    <location>
        <begin position="197"/>
        <end position="211"/>
    </location>
</feature>
<reference evidence="3 4" key="1">
    <citation type="journal article" date="2016" name="Nat. Commun.">
        <title>Thousands of microbial genomes shed light on interconnected biogeochemical processes in an aquifer system.</title>
        <authorList>
            <person name="Anantharaman K."/>
            <person name="Brown C.T."/>
            <person name="Hug L.A."/>
            <person name="Sharon I."/>
            <person name="Castelle C.J."/>
            <person name="Probst A.J."/>
            <person name="Thomas B.C."/>
            <person name="Singh A."/>
            <person name="Wilkins M.J."/>
            <person name="Karaoz U."/>
            <person name="Brodie E.L."/>
            <person name="Williams K.H."/>
            <person name="Hubbard S.S."/>
            <person name="Banfield J.F."/>
        </authorList>
    </citation>
    <scope>NUCLEOTIDE SEQUENCE [LARGE SCALE GENOMIC DNA]</scope>
</reference>
<feature type="region of interest" description="Disordered" evidence="1">
    <location>
        <begin position="27"/>
        <end position="96"/>
    </location>
</feature>
<feature type="compositionally biased region" description="Low complexity" evidence="1">
    <location>
        <begin position="134"/>
        <end position="143"/>
    </location>
</feature>
<organism evidence="3 4">
    <name type="scientific">Candidatus Gottesmanbacteria bacterium RBG_16_37_8</name>
    <dbReference type="NCBI Taxonomy" id="1798371"/>
    <lineage>
        <taxon>Bacteria</taxon>
        <taxon>Candidatus Gottesmaniibacteriota</taxon>
    </lineage>
</organism>
<comment type="caution">
    <text evidence="3">The sequence shown here is derived from an EMBL/GenBank/DDBJ whole genome shotgun (WGS) entry which is preliminary data.</text>
</comment>
<feature type="compositionally biased region" description="Low complexity" evidence="1">
    <location>
        <begin position="28"/>
        <end position="46"/>
    </location>
</feature>
<evidence type="ECO:0000256" key="1">
    <source>
        <dbReference type="SAM" id="MobiDB-lite"/>
    </source>
</evidence>
<keyword evidence="2" id="KW-0812">Transmembrane</keyword>
<dbReference type="AlphaFoldDB" id="A0A1F5YPN0"/>
<keyword evidence="2" id="KW-0472">Membrane</keyword>
<keyword evidence="2" id="KW-1133">Transmembrane helix</keyword>
<feature type="compositionally biased region" description="Polar residues" evidence="1">
    <location>
        <begin position="223"/>
        <end position="251"/>
    </location>
</feature>
<accession>A0A1F5YPN0</accession>
<evidence type="ECO:0000313" key="4">
    <source>
        <dbReference type="Proteomes" id="UP000176665"/>
    </source>
</evidence>
<protein>
    <submittedName>
        <fullName evidence="3">Uncharacterized protein</fullName>
    </submittedName>
</protein>
<evidence type="ECO:0000313" key="3">
    <source>
        <dbReference type="EMBL" id="OGG02086.1"/>
    </source>
</evidence>
<feature type="region of interest" description="Disordered" evidence="1">
    <location>
        <begin position="197"/>
        <end position="274"/>
    </location>
</feature>